<gene>
    <name evidence="1" type="ORF">WA026_002754</name>
</gene>
<dbReference type="AlphaFoldDB" id="A0AAW1TSD7"/>
<evidence type="ECO:0000313" key="2">
    <source>
        <dbReference type="Proteomes" id="UP001431783"/>
    </source>
</evidence>
<proteinExistence type="predicted"/>
<comment type="caution">
    <text evidence="1">The sequence shown here is derived from an EMBL/GenBank/DDBJ whole genome shotgun (WGS) entry which is preliminary data.</text>
</comment>
<protein>
    <submittedName>
        <fullName evidence="1">Uncharacterized protein</fullName>
    </submittedName>
</protein>
<organism evidence="1 2">
    <name type="scientific">Henosepilachna vigintioctopunctata</name>
    <dbReference type="NCBI Taxonomy" id="420089"/>
    <lineage>
        <taxon>Eukaryota</taxon>
        <taxon>Metazoa</taxon>
        <taxon>Ecdysozoa</taxon>
        <taxon>Arthropoda</taxon>
        <taxon>Hexapoda</taxon>
        <taxon>Insecta</taxon>
        <taxon>Pterygota</taxon>
        <taxon>Neoptera</taxon>
        <taxon>Endopterygota</taxon>
        <taxon>Coleoptera</taxon>
        <taxon>Polyphaga</taxon>
        <taxon>Cucujiformia</taxon>
        <taxon>Coccinelloidea</taxon>
        <taxon>Coccinellidae</taxon>
        <taxon>Epilachninae</taxon>
        <taxon>Epilachnini</taxon>
        <taxon>Henosepilachna</taxon>
    </lineage>
</organism>
<dbReference type="EMBL" id="JARQZJ010000031">
    <property type="protein sequence ID" value="KAK9874407.1"/>
    <property type="molecule type" value="Genomic_DNA"/>
</dbReference>
<sequence>MEALIDNNRLLMRETQLAALIIDSYIPVEYTQKIEQNLIWNMESQEFQMRGVAYTGNNMRKHKTHGAEFETSYRNELKPVYHKYAEKRREKRSLEKRTYSALQKYTK</sequence>
<name>A0AAW1TSD7_9CUCU</name>
<evidence type="ECO:0000313" key="1">
    <source>
        <dbReference type="EMBL" id="KAK9874407.1"/>
    </source>
</evidence>
<reference evidence="1 2" key="1">
    <citation type="submission" date="2023-03" db="EMBL/GenBank/DDBJ databases">
        <title>Genome insight into feeding habits of ladybird beetles.</title>
        <authorList>
            <person name="Li H.-S."/>
            <person name="Huang Y.-H."/>
            <person name="Pang H."/>
        </authorList>
    </citation>
    <scope>NUCLEOTIDE SEQUENCE [LARGE SCALE GENOMIC DNA]</scope>
    <source>
        <strain evidence="1">SYSU_2023b</strain>
        <tissue evidence="1">Whole body</tissue>
    </source>
</reference>
<accession>A0AAW1TSD7</accession>
<keyword evidence="2" id="KW-1185">Reference proteome</keyword>
<dbReference type="Proteomes" id="UP001431783">
    <property type="component" value="Unassembled WGS sequence"/>
</dbReference>